<protein>
    <submittedName>
        <fullName evidence="2">Uncharacterized protein</fullName>
    </submittedName>
</protein>
<feature type="compositionally biased region" description="Polar residues" evidence="1">
    <location>
        <begin position="97"/>
        <end position="111"/>
    </location>
</feature>
<reference evidence="2 3" key="1">
    <citation type="submission" date="2020-04" db="EMBL/GenBank/DDBJ databases">
        <title>Chromosome-level genome assembly of a cyprinid fish Onychostoma macrolepis by integration of Nanopore Sequencing, Bionano and Hi-C technology.</title>
        <authorList>
            <person name="Wang D."/>
        </authorList>
    </citation>
    <scope>NUCLEOTIDE SEQUENCE [LARGE SCALE GENOMIC DNA]</scope>
    <source>
        <strain evidence="2">SWU-2019</strain>
        <tissue evidence="2">Muscle</tissue>
    </source>
</reference>
<proteinExistence type="predicted"/>
<feature type="compositionally biased region" description="Low complexity" evidence="1">
    <location>
        <begin position="73"/>
        <end position="87"/>
    </location>
</feature>
<comment type="caution">
    <text evidence="2">The sequence shown here is derived from an EMBL/GenBank/DDBJ whole genome shotgun (WGS) entry which is preliminary data.</text>
</comment>
<sequence length="616" mass="65202">MSAPAPESVYSNQPVSLPSLSQVPGHLLTPKKCELGSKRAAQKSASSPEPVESAPSSPEPVEFTPVTFESVESSQSQSSPSKSSQGGSRRKRRAHIVQSNALRSEVPSTLVQEGLSPEVSDPLAQEGPSQVPPSSVVPEDPILMVPIPVVQEDQSQESSNPLVQEGLCQEAPSPEVQESLSQEVSNSLVQEDPTRLVLYPVVPEVYDLESTPKLPTTPAKPVLKESETAPSELFMRPVLSKVGTLISTVASTETVLDLAMEVIPEHLTLPVMATEATSEQQASPVGPTETNPVCHVMLSETVPVSATDVLPEHLSVPVRATEAILDVISSHILPTETDPVMHSDPVLALEVLPKHPCLPAKATETTLGLSSSLVITTETEPASHVTSSGSAPVTEAISGLLDLPAIATEATPELLASHDSPKDIISASFFMLSEVIPACQSTVNKSVTVPALCTSCRSDGTSETVYDVTLVQESSKLSSLPTSAVMAPELVTKHFPNQETASIRDFKSSWEFPPDKRPPISRGVTNRVPIPPSVLPGCHAPPKLPPFWAVPKYSPGLFSALPAPPPVFPGYTGPPIFPPQLVPPLSLIIPVLLRTPSPSVDAWRCPLEGGYCQGTA</sequence>
<feature type="compositionally biased region" description="Polar residues" evidence="1">
    <location>
        <begin position="9"/>
        <end position="22"/>
    </location>
</feature>
<organism evidence="2 3">
    <name type="scientific">Onychostoma macrolepis</name>
    <dbReference type="NCBI Taxonomy" id="369639"/>
    <lineage>
        <taxon>Eukaryota</taxon>
        <taxon>Metazoa</taxon>
        <taxon>Chordata</taxon>
        <taxon>Craniata</taxon>
        <taxon>Vertebrata</taxon>
        <taxon>Euteleostomi</taxon>
        <taxon>Actinopterygii</taxon>
        <taxon>Neopterygii</taxon>
        <taxon>Teleostei</taxon>
        <taxon>Ostariophysi</taxon>
        <taxon>Cypriniformes</taxon>
        <taxon>Cyprinidae</taxon>
        <taxon>Acrossocheilinae</taxon>
        <taxon>Onychostoma</taxon>
    </lineage>
</organism>
<accession>A0A7J6BM08</accession>
<gene>
    <name evidence="2" type="ORF">G5714_023710</name>
</gene>
<evidence type="ECO:0000313" key="3">
    <source>
        <dbReference type="Proteomes" id="UP000579812"/>
    </source>
</evidence>
<feature type="compositionally biased region" description="Low complexity" evidence="1">
    <location>
        <begin position="44"/>
        <end position="62"/>
    </location>
</feature>
<evidence type="ECO:0000313" key="2">
    <source>
        <dbReference type="EMBL" id="KAF4096107.1"/>
    </source>
</evidence>
<evidence type="ECO:0000256" key="1">
    <source>
        <dbReference type="SAM" id="MobiDB-lite"/>
    </source>
</evidence>
<feature type="region of interest" description="Disordered" evidence="1">
    <location>
        <begin position="1"/>
        <end position="139"/>
    </location>
</feature>
<dbReference type="Proteomes" id="UP000579812">
    <property type="component" value="Unassembled WGS sequence"/>
</dbReference>
<dbReference type="EMBL" id="JAAMOB010000024">
    <property type="protein sequence ID" value="KAF4096107.1"/>
    <property type="molecule type" value="Genomic_DNA"/>
</dbReference>
<dbReference type="AlphaFoldDB" id="A0A7J6BM08"/>
<name>A0A7J6BM08_9TELE</name>
<keyword evidence="3" id="KW-1185">Reference proteome</keyword>
<feature type="compositionally biased region" description="Low complexity" evidence="1">
    <location>
        <begin position="128"/>
        <end position="138"/>
    </location>
</feature>